<comment type="caution">
    <text evidence="11">The sequence shown here is derived from an EMBL/GenBank/DDBJ whole genome shotgun (WGS) entry which is preliminary data.</text>
</comment>
<gene>
    <name evidence="11" type="ORF">CDD82_2331</name>
</gene>
<name>A0A2C5Y001_9HYPO</name>
<proteinExistence type="inferred from homology"/>
<keyword evidence="7" id="KW-1133">Transmembrane helix</keyword>
<protein>
    <recommendedName>
        <fullName evidence="13">Mitochondrial thiamine pyrophosphate carrier 1</fullName>
    </recommendedName>
</protein>
<sequence>MDMLRSMTCGRRPLASLYRGLTPNLVGNASSWSFFFLFKSRLEHAAAGMGGRSQPAPTDYFVASGLAGMATTALTNPVWVLKTRMLSSDGSTAGAYPSMLAGARSILATEGWRGFYRGLAVSMLGVSHGAVQFAVYEPAKRAVLARSSRSDGRLSTEATVGLSTFAKLVAGAVTYPYQVLRTRLQNYHADERFGKGIGGVVSKTWAEEGILGFYRGLVPGVVRVMPATWVTFLVYENVKYYLS</sequence>
<dbReference type="Pfam" id="PF00153">
    <property type="entry name" value="Mito_carr"/>
    <property type="match status" value="2"/>
</dbReference>
<comment type="similarity">
    <text evidence="2 10">Belongs to the mitochondrial carrier (TC 2.A.29) family.</text>
</comment>
<dbReference type="Proteomes" id="UP000224854">
    <property type="component" value="Unassembled WGS sequence"/>
</dbReference>
<dbReference type="Gene3D" id="1.50.40.10">
    <property type="entry name" value="Mitochondrial carrier domain"/>
    <property type="match status" value="1"/>
</dbReference>
<dbReference type="SUPFAM" id="SSF103506">
    <property type="entry name" value="Mitochondrial carrier"/>
    <property type="match status" value="1"/>
</dbReference>
<dbReference type="PANTHER" id="PTHR45683">
    <property type="entry name" value="MITOCHONDRIAL NICOTINAMIDE ADENINE DINUCLEOTIDE TRANSPORTER 1-RELATED-RELATED"/>
    <property type="match status" value="1"/>
</dbReference>
<evidence type="ECO:0000256" key="3">
    <source>
        <dbReference type="ARBA" id="ARBA00022448"/>
    </source>
</evidence>
<dbReference type="InterPro" id="IPR023395">
    <property type="entry name" value="MCP_dom_sf"/>
</dbReference>
<keyword evidence="3 10" id="KW-0813">Transport</keyword>
<keyword evidence="6" id="KW-0496">Mitochondrion</keyword>
<reference evidence="11 12" key="1">
    <citation type="submission" date="2017-06" db="EMBL/GenBank/DDBJ databases">
        <title>Ant-infecting Ophiocordyceps genomes reveal a high diversity of potential behavioral manipulation genes and a possible major role for enterotoxins.</title>
        <authorList>
            <person name="De Bekker C."/>
            <person name="Evans H.C."/>
            <person name="Brachmann A."/>
            <person name="Hughes D.P."/>
        </authorList>
    </citation>
    <scope>NUCLEOTIDE SEQUENCE [LARGE SCALE GENOMIC DNA]</scope>
    <source>
        <strain evidence="11 12">1348a</strain>
    </source>
</reference>
<keyword evidence="4 9" id="KW-0812">Transmembrane</keyword>
<keyword evidence="6" id="KW-0999">Mitochondrion inner membrane</keyword>
<dbReference type="InterPro" id="IPR018108">
    <property type="entry name" value="MCP_transmembrane"/>
</dbReference>
<organism evidence="11 12">
    <name type="scientific">Ophiocordyceps australis</name>
    <dbReference type="NCBI Taxonomy" id="1399860"/>
    <lineage>
        <taxon>Eukaryota</taxon>
        <taxon>Fungi</taxon>
        <taxon>Dikarya</taxon>
        <taxon>Ascomycota</taxon>
        <taxon>Pezizomycotina</taxon>
        <taxon>Sordariomycetes</taxon>
        <taxon>Hypocreomycetidae</taxon>
        <taxon>Hypocreales</taxon>
        <taxon>Ophiocordycipitaceae</taxon>
        <taxon>Ophiocordyceps</taxon>
    </lineage>
</organism>
<dbReference type="GO" id="GO:0016020">
    <property type="term" value="C:membrane"/>
    <property type="evidence" value="ECO:0007669"/>
    <property type="project" value="UniProtKB-SubCell"/>
</dbReference>
<evidence type="ECO:0000256" key="4">
    <source>
        <dbReference type="ARBA" id="ARBA00022692"/>
    </source>
</evidence>
<keyword evidence="8 9" id="KW-0472">Membrane</keyword>
<evidence type="ECO:0000256" key="2">
    <source>
        <dbReference type="ARBA" id="ARBA00006375"/>
    </source>
</evidence>
<accession>A0A2C5Y001</accession>
<dbReference type="EMBL" id="NJEU01001827">
    <property type="protein sequence ID" value="PHH60201.1"/>
    <property type="molecule type" value="Genomic_DNA"/>
</dbReference>
<evidence type="ECO:0000256" key="10">
    <source>
        <dbReference type="RuleBase" id="RU000488"/>
    </source>
</evidence>
<evidence type="ECO:0000256" key="7">
    <source>
        <dbReference type="ARBA" id="ARBA00022989"/>
    </source>
</evidence>
<evidence type="ECO:0008006" key="13">
    <source>
        <dbReference type="Google" id="ProtNLM"/>
    </source>
</evidence>
<dbReference type="PROSITE" id="PS50920">
    <property type="entry name" value="SOLCAR"/>
    <property type="match status" value="2"/>
</dbReference>
<keyword evidence="12" id="KW-1185">Reference proteome</keyword>
<keyword evidence="5" id="KW-0677">Repeat</keyword>
<evidence type="ECO:0000313" key="11">
    <source>
        <dbReference type="EMBL" id="PHH60201.1"/>
    </source>
</evidence>
<evidence type="ECO:0000256" key="1">
    <source>
        <dbReference type="ARBA" id="ARBA00004141"/>
    </source>
</evidence>
<evidence type="ECO:0000256" key="9">
    <source>
        <dbReference type="PROSITE-ProRule" id="PRU00282"/>
    </source>
</evidence>
<evidence type="ECO:0000256" key="5">
    <source>
        <dbReference type="ARBA" id="ARBA00022737"/>
    </source>
</evidence>
<evidence type="ECO:0000313" key="12">
    <source>
        <dbReference type="Proteomes" id="UP000224854"/>
    </source>
</evidence>
<dbReference type="GO" id="GO:0055085">
    <property type="term" value="P:transmembrane transport"/>
    <property type="evidence" value="ECO:0007669"/>
    <property type="project" value="InterPro"/>
</dbReference>
<dbReference type="GO" id="GO:0006862">
    <property type="term" value="P:nucleotide transport"/>
    <property type="evidence" value="ECO:0007669"/>
    <property type="project" value="InterPro"/>
</dbReference>
<feature type="repeat" description="Solcar" evidence="9">
    <location>
        <begin position="55"/>
        <end position="142"/>
    </location>
</feature>
<comment type="subcellular location">
    <subcellularLocation>
        <location evidence="1">Membrane</location>
        <topology evidence="1">Multi-pass membrane protein</topology>
    </subcellularLocation>
</comment>
<dbReference type="InterPro" id="IPR044712">
    <property type="entry name" value="SLC25A32-like"/>
</dbReference>
<evidence type="ECO:0000256" key="6">
    <source>
        <dbReference type="ARBA" id="ARBA00022792"/>
    </source>
</evidence>
<dbReference type="OrthoDB" id="428293at2759"/>
<dbReference type="AlphaFoldDB" id="A0A2C5Y001"/>
<evidence type="ECO:0000256" key="8">
    <source>
        <dbReference type="ARBA" id="ARBA00023136"/>
    </source>
</evidence>
<feature type="repeat" description="Solcar" evidence="9">
    <location>
        <begin position="158"/>
        <end position="241"/>
    </location>
</feature>